<evidence type="ECO:0000313" key="2">
    <source>
        <dbReference type="WBParaSite" id="Csp11.Scaffold630.g20206.t1"/>
    </source>
</evidence>
<dbReference type="Proteomes" id="UP000095282">
    <property type="component" value="Unplaced"/>
</dbReference>
<proteinExistence type="predicted"/>
<evidence type="ECO:0000313" key="1">
    <source>
        <dbReference type="Proteomes" id="UP000095282"/>
    </source>
</evidence>
<protein>
    <submittedName>
        <fullName evidence="2">Uncharacterized protein</fullName>
    </submittedName>
</protein>
<keyword evidence="1" id="KW-1185">Reference proteome</keyword>
<dbReference type="AlphaFoldDB" id="A0A1I7UX39"/>
<name>A0A1I7UX39_9PELO</name>
<dbReference type="WBParaSite" id="Csp11.Scaffold630.g20206.t1">
    <property type="protein sequence ID" value="Csp11.Scaffold630.g20206.t1"/>
    <property type="gene ID" value="Csp11.Scaffold630.g20206"/>
</dbReference>
<organism evidence="1 2">
    <name type="scientific">Caenorhabditis tropicalis</name>
    <dbReference type="NCBI Taxonomy" id="1561998"/>
    <lineage>
        <taxon>Eukaryota</taxon>
        <taxon>Metazoa</taxon>
        <taxon>Ecdysozoa</taxon>
        <taxon>Nematoda</taxon>
        <taxon>Chromadorea</taxon>
        <taxon>Rhabditida</taxon>
        <taxon>Rhabditina</taxon>
        <taxon>Rhabditomorpha</taxon>
        <taxon>Rhabditoidea</taxon>
        <taxon>Rhabditidae</taxon>
        <taxon>Peloderinae</taxon>
        <taxon>Caenorhabditis</taxon>
    </lineage>
</organism>
<reference evidence="2" key="1">
    <citation type="submission" date="2016-11" db="UniProtKB">
        <authorList>
            <consortium name="WormBaseParasite"/>
        </authorList>
    </citation>
    <scope>IDENTIFICATION</scope>
</reference>
<accession>A0A1I7UX39</accession>
<sequence>MDICDTQWIESEYVSKVRLNDPYEPFTDDSPLSKFEHVELNLRDSRSCARDFQYPDPTSHGYRGFDNVIANIRNLFPTDRISSKEFNIFTHDAGIALNVFSNLRKIVQLGNREHLTVNFQFFIGYNDSKCSEIISDKEAEIPAEYILLNHHSIFYHREFPSKNVEGQDKLRRMKWICKRFRIQEIENKEFQFNVNVFLPVEVFGFEIADTRTKSFIKIFEEFN</sequence>